<dbReference type="Gene3D" id="1.20.120.980">
    <property type="entry name" value="Serine carboxypeptidase S28, SKS domain"/>
    <property type="match status" value="1"/>
</dbReference>
<protein>
    <submittedName>
        <fullName evidence="1">Uncharacterized protein</fullName>
    </submittedName>
</protein>
<evidence type="ECO:0000313" key="1">
    <source>
        <dbReference type="EMBL" id="KDO38820.1"/>
    </source>
</evidence>
<dbReference type="SMR" id="A0A067DB85"/>
<proteinExistence type="predicted"/>
<accession>A0A067DB85</accession>
<dbReference type="InterPro" id="IPR042269">
    <property type="entry name" value="Ser_carbopepase_S28_SKS"/>
</dbReference>
<keyword evidence="2" id="KW-1185">Reference proteome</keyword>
<organism evidence="1 2">
    <name type="scientific">Citrus sinensis</name>
    <name type="common">Sweet orange</name>
    <name type="synonym">Citrus aurantium var. sinensis</name>
    <dbReference type="NCBI Taxonomy" id="2711"/>
    <lineage>
        <taxon>Eukaryota</taxon>
        <taxon>Viridiplantae</taxon>
        <taxon>Streptophyta</taxon>
        <taxon>Embryophyta</taxon>
        <taxon>Tracheophyta</taxon>
        <taxon>Spermatophyta</taxon>
        <taxon>Magnoliopsida</taxon>
        <taxon>eudicotyledons</taxon>
        <taxon>Gunneridae</taxon>
        <taxon>Pentapetalae</taxon>
        <taxon>rosids</taxon>
        <taxon>malvids</taxon>
        <taxon>Sapindales</taxon>
        <taxon>Rutaceae</taxon>
        <taxon>Aurantioideae</taxon>
        <taxon>Citrus</taxon>
    </lineage>
</organism>
<evidence type="ECO:0000313" key="2">
    <source>
        <dbReference type="Proteomes" id="UP000027120"/>
    </source>
</evidence>
<sequence>MVQQQFICIQVNLVGRLRDSLSNFSSCFNLPQCNKCWVFGNGLTNQLSTGGFSLEASETCYETIMKSWAEIEKVASKPDGLSILSKKFRTCRKKKTCYVNMLCGGIDGAALGTDNDILSKIFAG</sequence>
<reference evidence="1 2" key="1">
    <citation type="submission" date="2014-04" db="EMBL/GenBank/DDBJ databases">
        <authorList>
            <consortium name="International Citrus Genome Consortium"/>
            <person name="Gmitter F."/>
            <person name="Chen C."/>
            <person name="Farmerie W."/>
            <person name="Harkins T."/>
            <person name="Desany B."/>
            <person name="Mohiuddin M."/>
            <person name="Kodira C."/>
            <person name="Borodovsky M."/>
            <person name="Lomsadze A."/>
            <person name="Burns P."/>
            <person name="Jenkins J."/>
            <person name="Prochnik S."/>
            <person name="Shu S."/>
            <person name="Chapman J."/>
            <person name="Pitluck S."/>
            <person name="Schmutz J."/>
            <person name="Rokhsar D."/>
        </authorList>
    </citation>
    <scope>NUCLEOTIDE SEQUENCE</scope>
</reference>
<dbReference type="PaxDb" id="2711-XP_006484930.1"/>
<dbReference type="EMBL" id="KK787393">
    <property type="protein sequence ID" value="KDO38820.1"/>
    <property type="molecule type" value="Genomic_DNA"/>
</dbReference>
<gene>
    <name evidence="1" type="ORF">CISIN_1g040967mg</name>
</gene>
<feature type="non-terminal residue" evidence="1">
    <location>
        <position position="124"/>
    </location>
</feature>
<dbReference type="Proteomes" id="UP000027120">
    <property type="component" value="Unassembled WGS sequence"/>
</dbReference>
<dbReference type="AlphaFoldDB" id="A0A067DB85"/>
<name>A0A067DB85_CITSI</name>